<evidence type="ECO:0000256" key="1">
    <source>
        <dbReference type="SAM" id="Phobius"/>
    </source>
</evidence>
<evidence type="ECO:0000313" key="3">
    <source>
        <dbReference type="Proteomes" id="UP000006727"/>
    </source>
</evidence>
<dbReference type="AlphaFoldDB" id="A0A7I3ZEZ3"/>
<reference evidence="2 3" key="2">
    <citation type="journal article" date="2018" name="Plant J.">
        <title>The Physcomitrella patens chromosome-scale assembly reveals moss genome structure and evolution.</title>
        <authorList>
            <person name="Lang D."/>
            <person name="Ullrich K.K."/>
            <person name="Murat F."/>
            <person name="Fuchs J."/>
            <person name="Jenkins J."/>
            <person name="Haas F.B."/>
            <person name="Piednoel M."/>
            <person name="Gundlach H."/>
            <person name="Van Bel M."/>
            <person name="Meyberg R."/>
            <person name="Vives C."/>
            <person name="Morata J."/>
            <person name="Symeonidi A."/>
            <person name="Hiss M."/>
            <person name="Muchero W."/>
            <person name="Kamisugi Y."/>
            <person name="Saleh O."/>
            <person name="Blanc G."/>
            <person name="Decker E.L."/>
            <person name="van Gessel N."/>
            <person name="Grimwood J."/>
            <person name="Hayes R.D."/>
            <person name="Graham S.W."/>
            <person name="Gunter L.E."/>
            <person name="McDaniel S.F."/>
            <person name="Hoernstein S.N.W."/>
            <person name="Larsson A."/>
            <person name="Li F.W."/>
            <person name="Perroud P.F."/>
            <person name="Phillips J."/>
            <person name="Ranjan P."/>
            <person name="Rokshar D.S."/>
            <person name="Rothfels C.J."/>
            <person name="Schneider L."/>
            <person name="Shu S."/>
            <person name="Stevenson D.W."/>
            <person name="Thummler F."/>
            <person name="Tillich M."/>
            <person name="Villarreal Aguilar J.C."/>
            <person name="Widiez T."/>
            <person name="Wong G.K."/>
            <person name="Wymore A."/>
            <person name="Zhang Y."/>
            <person name="Zimmer A.D."/>
            <person name="Quatrano R.S."/>
            <person name="Mayer K.F.X."/>
            <person name="Goodstein D."/>
            <person name="Casacuberta J.M."/>
            <person name="Vandepoele K."/>
            <person name="Reski R."/>
            <person name="Cuming A.C."/>
            <person name="Tuskan G.A."/>
            <person name="Maumus F."/>
            <person name="Salse J."/>
            <person name="Schmutz J."/>
            <person name="Rensing S.A."/>
        </authorList>
    </citation>
    <scope>NUCLEOTIDE SEQUENCE [LARGE SCALE GENOMIC DNA]</scope>
    <source>
        <strain evidence="2 3">cv. Gransden 2004</strain>
    </source>
</reference>
<reference evidence="2 3" key="1">
    <citation type="journal article" date="2008" name="Science">
        <title>The Physcomitrella genome reveals evolutionary insights into the conquest of land by plants.</title>
        <authorList>
            <person name="Rensing S."/>
            <person name="Lang D."/>
            <person name="Zimmer A."/>
            <person name="Terry A."/>
            <person name="Salamov A."/>
            <person name="Shapiro H."/>
            <person name="Nishiyama T."/>
            <person name="Perroud P.-F."/>
            <person name="Lindquist E."/>
            <person name="Kamisugi Y."/>
            <person name="Tanahashi T."/>
            <person name="Sakakibara K."/>
            <person name="Fujita T."/>
            <person name="Oishi K."/>
            <person name="Shin-I T."/>
            <person name="Kuroki Y."/>
            <person name="Toyoda A."/>
            <person name="Suzuki Y."/>
            <person name="Hashimoto A."/>
            <person name="Yamaguchi K."/>
            <person name="Sugano A."/>
            <person name="Kohara Y."/>
            <person name="Fujiyama A."/>
            <person name="Anterola A."/>
            <person name="Aoki S."/>
            <person name="Ashton N."/>
            <person name="Barbazuk W.B."/>
            <person name="Barker E."/>
            <person name="Bennetzen J."/>
            <person name="Bezanilla M."/>
            <person name="Blankenship R."/>
            <person name="Cho S.H."/>
            <person name="Dutcher S."/>
            <person name="Estelle M."/>
            <person name="Fawcett J.A."/>
            <person name="Gundlach H."/>
            <person name="Hanada K."/>
            <person name="Heyl A."/>
            <person name="Hicks K.A."/>
            <person name="Hugh J."/>
            <person name="Lohr M."/>
            <person name="Mayer K."/>
            <person name="Melkozernov A."/>
            <person name="Murata T."/>
            <person name="Nelson D."/>
            <person name="Pils B."/>
            <person name="Prigge M."/>
            <person name="Reiss B."/>
            <person name="Renner T."/>
            <person name="Rombauts S."/>
            <person name="Rushton P."/>
            <person name="Sanderfoot A."/>
            <person name="Schween G."/>
            <person name="Shiu S.-H."/>
            <person name="Stueber K."/>
            <person name="Theodoulou F.L."/>
            <person name="Tu H."/>
            <person name="Van de Peer Y."/>
            <person name="Verrier P.J."/>
            <person name="Waters E."/>
            <person name="Wood A."/>
            <person name="Yang L."/>
            <person name="Cove D."/>
            <person name="Cuming A."/>
            <person name="Hasebe M."/>
            <person name="Lucas S."/>
            <person name="Mishler D.B."/>
            <person name="Reski R."/>
            <person name="Grigoriev I."/>
            <person name="Quatrano R.S."/>
            <person name="Boore J.L."/>
        </authorList>
    </citation>
    <scope>NUCLEOTIDE SEQUENCE [LARGE SCALE GENOMIC DNA]</scope>
    <source>
        <strain evidence="2 3">cv. Gransden 2004</strain>
    </source>
</reference>
<dbReference type="EMBL" id="ABEU02000013">
    <property type="status" value="NOT_ANNOTATED_CDS"/>
    <property type="molecule type" value="Genomic_DNA"/>
</dbReference>
<keyword evidence="1" id="KW-1133">Transmembrane helix</keyword>
<protein>
    <submittedName>
        <fullName evidence="2">Uncharacterized protein</fullName>
    </submittedName>
</protein>
<keyword evidence="1" id="KW-0812">Transmembrane</keyword>
<dbReference type="EnsemblPlants" id="Pp3c13_17740V3.3">
    <property type="protein sequence ID" value="PAC:32932260.CDS.1"/>
    <property type="gene ID" value="Pp3c13_17740"/>
</dbReference>
<feature type="transmembrane region" description="Helical" evidence="1">
    <location>
        <begin position="27"/>
        <end position="48"/>
    </location>
</feature>
<sequence>MKNSFARVPVSVRVFCEGRCAGSHDQLVGFGEVGLLGCAGVLSLWLLLSHDCMRWRASEICLCGLVCSWWSWGAEWTMVFMLWVSKKIAFPVADF</sequence>
<keyword evidence="1" id="KW-0472">Membrane</keyword>
<name>A0A7I3ZEZ3_PHYPA</name>
<dbReference type="Gramene" id="Pp3c13_17740V3.2">
    <property type="protein sequence ID" value="PAC:32932259.CDS.1"/>
    <property type="gene ID" value="Pp3c13_17740"/>
</dbReference>
<keyword evidence="3" id="KW-1185">Reference proteome</keyword>
<feature type="transmembrane region" description="Helical" evidence="1">
    <location>
        <begin position="60"/>
        <end position="84"/>
    </location>
</feature>
<proteinExistence type="predicted"/>
<dbReference type="Proteomes" id="UP000006727">
    <property type="component" value="Chromosome 13"/>
</dbReference>
<evidence type="ECO:0000313" key="2">
    <source>
        <dbReference type="EnsemblPlants" id="PAC:32932259.CDS.1"/>
    </source>
</evidence>
<dbReference type="Gramene" id="Pp3c13_17740V3.3">
    <property type="protein sequence ID" value="PAC:32932260.CDS.1"/>
    <property type="gene ID" value="Pp3c13_17740"/>
</dbReference>
<reference evidence="2" key="3">
    <citation type="submission" date="2020-12" db="UniProtKB">
        <authorList>
            <consortium name="EnsemblPlants"/>
        </authorList>
    </citation>
    <scope>IDENTIFICATION</scope>
</reference>
<accession>A0A7I3ZEZ3</accession>
<dbReference type="EnsemblPlants" id="Pp3c13_17740V3.2">
    <property type="protein sequence ID" value="PAC:32932259.CDS.1"/>
    <property type="gene ID" value="Pp3c13_17740"/>
</dbReference>
<organism evidence="2 3">
    <name type="scientific">Physcomitrium patens</name>
    <name type="common">Spreading-leaved earth moss</name>
    <name type="synonym">Physcomitrella patens</name>
    <dbReference type="NCBI Taxonomy" id="3218"/>
    <lineage>
        <taxon>Eukaryota</taxon>
        <taxon>Viridiplantae</taxon>
        <taxon>Streptophyta</taxon>
        <taxon>Embryophyta</taxon>
        <taxon>Bryophyta</taxon>
        <taxon>Bryophytina</taxon>
        <taxon>Bryopsida</taxon>
        <taxon>Funariidae</taxon>
        <taxon>Funariales</taxon>
        <taxon>Funariaceae</taxon>
        <taxon>Physcomitrium</taxon>
    </lineage>
</organism>